<evidence type="ECO:0000313" key="12">
    <source>
        <dbReference type="Proteomes" id="UP000709672"/>
    </source>
</evidence>
<dbReference type="SMART" id="SM01232">
    <property type="entry name" value="H2TH"/>
    <property type="match status" value="1"/>
</dbReference>
<dbReference type="InterPro" id="IPR015886">
    <property type="entry name" value="H2TH_FPG"/>
</dbReference>
<name>A0A931YDZ1_9BACT</name>
<dbReference type="EMBL" id="JACPHQ010000039">
    <property type="protein sequence ID" value="MBI2466128.1"/>
    <property type="molecule type" value="Genomic_DNA"/>
</dbReference>
<dbReference type="GO" id="GO:0006284">
    <property type="term" value="P:base-excision repair"/>
    <property type="evidence" value="ECO:0007669"/>
    <property type="project" value="InterPro"/>
</dbReference>
<evidence type="ECO:0000259" key="10">
    <source>
        <dbReference type="PROSITE" id="PS51068"/>
    </source>
</evidence>
<dbReference type="Pfam" id="PF06831">
    <property type="entry name" value="H2TH"/>
    <property type="match status" value="1"/>
</dbReference>
<dbReference type="InterPro" id="IPR035937">
    <property type="entry name" value="FPG_N"/>
</dbReference>
<dbReference type="PROSITE" id="PS51068">
    <property type="entry name" value="FPG_CAT"/>
    <property type="match status" value="1"/>
</dbReference>
<keyword evidence="7" id="KW-0456">Lyase</keyword>
<dbReference type="GO" id="GO:0003906">
    <property type="term" value="F:DNA-(apurinic or apyrimidinic site) endonuclease activity"/>
    <property type="evidence" value="ECO:0007669"/>
    <property type="project" value="InterPro"/>
</dbReference>
<feature type="non-terminal residue" evidence="11">
    <location>
        <position position="251"/>
    </location>
</feature>
<dbReference type="GO" id="GO:0034039">
    <property type="term" value="F:8-oxo-7,8-dihydroguanine DNA N-glycosylase activity"/>
    <property type="evidence" value="ECO:0007669"/>
    <property type="project" value="TreeGrafter"/>
</dbReference>
<dbReference type="AlphaFoldDB" id="A0A931YDZ1"/>
<keyword evidence="8" id="KW-0511">Multifunctional enzyme</keyword>
<keyword evidence="4" id="KW-0378">Hydrolase</keyword>
<dbReference type="InterPro" id="IPR012319">
    <property type="entry name" value="FPG_cat"/>
</dbReference>
<dbReference type="SUPFAM" id="SSF46946">
    <property type="entry name" value="S13-like H2TH domain"/>
    <property type="match status" value="1"/>
</dbReference>
<dbReference type="Proteomes" id="UP000709672">
    <property type="component" value="Unassembled WGS sequence"/>
</dbReference>
<evidence type="ECO:0000313" key="11">
    <source>
        <dbReference type="EMBL" id="MBI2466128.1"/>
    </source>
</evidence>
<proteinExistence type="inferred from homology"/>
<evidence type="ECO:0000256" key="1">
    <source>
        <dbReference type="ARBA" id="ARBA00001668"/>
    </source>
</evidence>
<comment type="similarity">
    <text evidence="2">Belongs to the FPG family.</text>
</comment>
<keyword evidence="5" id="KW-0238">DNA-binding</keyword>
<dbReference type="Gene3D" id="1.10.8.50">
    <property type="match status" value="1"/>
</dbReference>
<evidence type="ECO:0000256" key="6">
    <source>
        <dbReference type="ARBA" id="ARBA00023204"/>
    </source>
</evidence>
<dbReference type="GO" id="GO:0016829">
    <property type="term" value="F:lyase activity"/>
    <property type="evidence" value="ECO:0007669"/>
    <property type="project" value="UniProtKB-KW"/>
</dbReference>
<keyword evidence="6" id="KW-0234">DNA repair</keyword>
<keyword evidence="9" id="KW-0326">Glycosidase</keyword>
<accession>A0A931YDZ1</accession>
<dbReference type="SUPFAM" id="SSF81624">
    <property type="entry name" value="N-terminal domain of MutM-like DNA repair proteins"/>
    <property type="match status" value="1"/>
</dbReference>
<evidence type="ECO:0000256" key="5">
    <source>
        <dbReference type="ARBA" id="ARBA00023125"/>
    </source>
</evidence>
<dbReference type="CDD" id="cd08966">
    <property type="entry name" value="EcFpg-like_N"/>
    <property type="match status" value="1"/>
</dbReference>
<comment type="caution">
    <text evidence="11">The sequence shown here is derived from an EMBL/GenBank/DDBJ whole genome shotgun (WGS) entry which is preliminary data.</text>
</comment>
<evidence type="ECO:0000256" key="8">
    <source>
        <dbReference type="ARBA" id="ARBA00023268"/>
    </source>
</evidence>
<organism evidence="11 12">
    <name type="scientific">Candidatus Sungiibacteriota bacterium</name>
    <dbReference type="NCBI Taxonomy" id="2750080"/>
    <lineage>
        <taxon>Bacteria</taxon>
        <taxon>Candidatus Sungiibacteriota</taxon>
    </lineage>
</organism>
<keyword evidence="3" id="KW-0227">DNA damage</keyword>
<evidence type="ECO:0000256" key="4">
    <source>
        <dbReference type="ARBA" id="ARBA00022801"/>
    </source>
</evidence>
<evidence type="ECO:0000256" key="7">
    <source>
        <dbReference type="ARBA" id="ARBA00023239"/>
    </source>
</evidence>
<dbReference type="SMART" id="SM00898">
    <property type="entry name" value="Fapy_DNA_glyco"/>
    <property type="match status" value="1"/>
</dbReference>
<comment type="catalytic activity">
    <reaction evidence="1">
        <text>Hydrolysis of DNA containing ring-opened 7-methylguanine residues, releasing 2,6-diamino-4-hydroxy-5-(N-methyl)formamidopyrimidine.</text>
        <dbReference type="EC" id="3.2.2.23"/>
    </reaction>
</comment>
<feature type="domain" description="Formamidopyrimidine-DNA glycosylase catalytic" evidence="10">
    <location>
        <begin position="2"/>
        <end position="124"/>
    </location>
</feature>
<dbReference type="Gene3D" id="3.20.190.10">
    <property type="entry name" value="MutM-like, N-terminal"/>
    <property type="match status" value="1"/>
</dbReference>
<dbReference type="PANTHER" id="PTHR22993:SF9">
    <property type="entry name" value="FORMAMIDOPYRIMIDINE-DNA GLYCOSYLASE"/>
    <property type="match status" value="1"/>
</dbReference>
<sequence length="251" mass="28769">MPELPEVETITNDLKKHLIGWIIGDVWSDWPRYFAKSGGWRKVKRILVGRKILNINRLGKNIIFSLSDNYVLAVHLKMTGHFLFSAPANLKHIHLILKLRSDLPGRSDLGPNPWLYFSDVRKFGRIIAGKNEEVLARPEIKKLGPDPLEITVREFIDGISKRQGCTKSVLLNQEFLAGVGNIYSDEALYLAKIHPLSRAEKIPTQKLKLLFDKLVWVLEKSIKLRGTTRQDYRDPAGKKGDYFAQRLVYAR</sequence>
<dbReference type="PANTHER" id="PTHR22993">
    <property type="entry name" value="FORMAMIDOPYRIMIDINE-DNA GLYCOSYLASE"/>
    <property type="match status" value="1"/>
</dbReference>
<evidence type="ECO:0000256" key="2">
    <source>
        <dbReference type="ARBA" id="ARBA00009409"/>
    </source>
</evidence>
<evidence type="ECO:0000256" key="9">
    <source>
        <dbReference type="ARBA" id="ARBA00023295"/>
    </source>
</evidence>
<dbReference type="Pfam" id="PF01149">
    <property type="entry name" value="Fapy_DNA_glyco"/>
    <property type="match status" value="1"/>
</dbReference>
<dbReference type="GO" id="GO:0003684">
    <property type="term" value="F:damaged DNA binding"/>
    <property type="evidence" value="ECO:0007669"/>
    <property type="project" value="InterPro"/>
</dbReference>
<reference evidence="11" key="1">
    <citation type="submission" date="2020-07" db="EMBL/GenBank/DDBJ databases">
        <title>Huge and variable diversity of episymbiotic CPR bacteria and DPANN archaea in groundwater ecosystems.</title>
        <authorList>
            <person name="He C.Y."/>
            <person name="Keren R."/>
            <person name="Whittaker M."/>
            <person name="Farag I.F."/>
            <person name="Doudna J."/>
            <person name="Cate J.H.D."/>
            <person name="Banfield J.F."/>
        </authorList>
    </citation>
    <scope>NUCLEOTIDE SEQUENCE</scope>
    <source>
        <strain evidence="11">NC_groundwater_418_Ag_B-0.1um_45_10</strain>
    </source>
</reference>
<evidence type="ECO:0000256" key="3">
    <source>
        <dbReference type="ARBA" id="ARBA00022763"/>
    </source>
</evidence>
<dbReference type="InterPro" id="IPR010979">
    <property type="entry name" value="Ribosomal_uS13-like_H2TH"/>
</dbReference>
<protein>
    <recommendedName>
        <fullName evidence="10">Formamidopyrimidine-DNA glycosylase catalytic domain-containing protein</fullName>
    </recommendedName>
</protein>
<gene>
    <name evidence="11" type="ORF">HYV66_02790</name>
</gene>
<dbReference type="GO" id="GO:0008270">
    <property type="term" value="F:zinc ion binding"/>
    <property type="evidence" value="ECO:0007669"/>
    <property type="project" value="InterPro"/>
</dbReference>